<dbReference type="KEGG" id="slr:L21SP2_0559"/>
<sequence length="93" mass="10479">MGVWHYRPGPADDQIQFHSDFSITGWSAGTQGSFTGEWRVNTDNSVTYSVYDSAGNAFKNPFTARVSGDEIQVEFRASENAEVPSQFFYDRLE</sequence>
<evidence type="ECO:0008006" key="3">
    <source>
        <dbReference type="Google" id="ProtNLM"/>
    </source>
</evidence>
<keyword evidence="2" id="KW-1185">Reference proteome</keyword>
<evidence type="ECO:0000313" key="1">
    <source>
        <dbReference type="EMBL" id="AHC13991.1"/>
    </source>
</evidence>
<dbReference type="STRING" id="1307761.L21SP2_0559"/>
<accession>V5WFP6</accession>
<proteinExistence type="predicted"/>
<evidence type="ECO:0000313" key="2">
    <source>
        <dbReference type="Proteomes" id="UP000018680"/>
    </source>
</evidence>
<name>V5WFP6_9SPIO</name>
<dbReference type="HOGENOM" id="CLU_2397877_0_0_12"/>
<protein>
    <recommendedName>
        <fullName evidence="3">Lipocalin-like domain-containing protein</fullName>
    </recommendedName>
</protein>
<organism evidence="1 2">
    <name type="scientific">Salinispira pacifica</name>
    <dbReference type="NCBI Taxonomy" id="1307761"/>
    <lineage>
        <taxon>Bacteria</taxon>
        <taxon>Pseudomonadati</taxon>
        <taxon>Spirochaetota</taxon>
        <taxon>Spirochaetia</taxon>
        <taxon>Spirochaetales</taxon>
        <taxon>Spirochaetaceae</taxon>
        <taxon>Salinispira</taxon>
    </lineage>
</organism>
<dbReference type="AlphaFoldDB" id="V5WFP6"/>
<gene>
    <name evidence="1" type="ORF">L21SP2_0559</name>
</gene>
<reference evidence="1 2" key="1">
    <citation type="journal article" date="2015" name="Stand. Genomic Sci.">
        <title>Complete genome sequence and description of Salinispira pacifica gen. nov., sp. nov., a novel spirochaete isolated form a hypersaline microbial mat.</title>
        <authorList>
            <person name="Ben Hania W."/>
            <person name="Joseph M."/>
            <person name="Schumann P."/>
            <person name="Bunk B."/>
            <person name="Fiebig A."/>
            <person name="Sproer C."/>
            <person name="Klenk H.P."/>
            <person name="Fardeau M.L."/>
            <person name="Spring S."/>
        </authorList>
    </citation>
    <scope>NUCLEOTIDE SEQUENCE [LARGE SCALE GENOMIC DNA]</scope>
    <source>
        <strain evidence="1 2">L21-RPul-D2</strain>
    </source>
</reference>
<dbReference type="Proteomes" id="UP000018680">
    <property type="component" value="Chromosome"/>
</dbReference>
<dbReference type="EMBL" id="CP006939">
    <property type="protein sequence ID" value="AHC13991.1"/>
    <property type="molecule type" value="Genomic_DNA"/>
</dbReference>